<dbReference type="AlphaFoldDB" id="A0A6G7B8U0"/>
<dbReference type="SUPFAM" id="SSF47413">
    <property type="entry name" value="lambda repressor-like DNA-binding domains"/>
    <property type="match status" value="3"/>
</dbReference>
<dbReference type="GO" id="GO:0003677">
    <property type="term" value="F:DNA binding"/>
    <property type="evidence" value="ECO:0007669"/>
    <property type="project" value="UniProtKB-KW"/>
</dbReference>
<dbReference type="Proteomes" id="UP000501676">
    <property type="component" value="Chromosome"/>
</dbReference>
<dbReference type="InterPro" id="IPR001387">
    <property type="entry name" value="Cro/C1-type_HTH"/>
</dbReference>
<dbReference type="Gene3D" id="2.10.109.10">
    <property type="entry name" value="Umud Fragment, subunit A"/>
    <property type="match status" value="1"/>
</dbReference>
<feature type="domain" description="HTH cro/C1-type" evidence="4">
    <location>
        <begin position="30"/>
        <end position="73"/>
    </location>
</feature>
<dbReference type="SMART" id="SM00530">
    <property type="entry name" value="HTH_XRE"/>
    <property type="match status" value="3"/>
</dbReference>
<dbReference type="PROSITE" id="PS50943">
    <property type="entry name" value="HTH_CROC1"/>
    <property type="match status" value="3"/>
</dbReference>
<dbReference type="InterPro" id="IPR036286">
    <property type="entry name" value="LexA/Signal_pep-like_sf"/>
</dbReference>
<keyword evidence="2" id="KW-0238">DNA-binding</keyword>
<reference evidence="5 6" key="1">
    <citation type="submission" date="2020-02" db="EMBL/GenBank/DDBJ databases">
        <title>Complete genome sequences of six Lactobacillus iners strains isolated from the human vagina.</title>
        <authorList>
            <person name="France M.T."/>
            <person name="Rutt L."/>
            <person name="Narina S."/>
            <person name="Arbaugh S."/>
            <person name="Humphrys M.S."/>
            <person name="Ma B."/>
            <person name="Hayward M.R."/>
            <person name="Relman D."/>
            <person name="Kwon D.S."/>
            <person name="Ravel J."/>
        </authorList>
    </citation>
    <scope>NUCLEOTIDE SEQUENCE [LARGE SCALE GENOMIC DNA]</scope>
    <source>
        <strain evidence="5 6">C0210C1</strain>
    </source>
</reference>
<dbReference type="PANTHER" id="PTHR40661">
    <property type="match status" value="1"/>
</dbReference>
<dbReference type="SUPFAM" id="SSF51306">
    <property type="entry name" value="LexA/Signal peptidase"/>
    <property type="match status" value="1"/>
</dbReference>
<evidence type="ECO:0000256" key="3">
    <source>
        <dbReference type="ARBA" id="ARBA00023163"/>
    </source>
</evidence>
<dbReference type="Pfam" id="PF01381">
    <property type="entry name" value="HTH_3"/>
    <property type="match status" value="2"/>
</dbReference>
<feature type="domain" description="HTH cro/C1-type" evidence="4">
    <location>
        <begin position="214"/>
        <end position="269"/>
    </location>
</feature>
<dbReference type="EMBL" id="CP049228">
    <property type="protein sequence ID" value="QIH23371.1"/>
    <property type="molecule type" value="Genomic_DNA"/>
</dbReference>
<dbReference type="InterPro" id="IPR015927">
    <property type="entry name" value="Peptidase_S24_S26A/B/C"/>
</dbReference>
<keyword evidence="3" id="KW-0804">Transcription</keyword>
<evidence type="ECO:0000313" key="6">
    <source>
        <dbReference type="Proteomes" id="UP000501676"/>
    </source>
</evidence>
<accession>A0A6G7B8U0</accession>
<dbReference type="Gene3D" id="1.10.260.40">
    <property type="entry name" value="lambda repressor-like DNA-binding domains"/>
    <property type="match status" value="3"/>
</dbReference>
<dbReference type="CDD" id="cd00093">
    <property type="entry name" value="HTH_XRE"/>
    <property type="match status" value="2"/>
</dbReference>
<dbReference type="InterPro" id="IPR039418">
    <property type="entry name" value="LexA-like"/>
</dbReference>
<evidence type="ECO:0000256" key="1">
    <source>
        <dbReference type="ARBA" id="ARBA00023015"/>
    </source>
</evidence>
<proteinExistence type="predicted"/>
<dbReference type="Pfam" id="PF00717">
    <property type="entry name" value="Peptidase_S24"/>
    <property type="match status" value="1"/>
</dbReference>
<evidence type="ECO:0000259" key="4">
    <source>
        <dbReference type="PROSITE" id="PS50943"/>
    </source>
</evidence>
<dbReference type="PANTHER" id="PTHR40661:SF1">
    <property type="entry name" value="HTH CRO_C1-TYPE DOMAIN-CONTAINING PROTEIN"/>
    <property type="match status" value="1"/>
</dbReference>
<name>A0A6G7B8U0_9LACO</name>
<gene>
    <name evidence="5" type="ORF">G6Z83_01100</name>
</gene>
<sequence>MVKHAPQYYENLNYFNTQLNHLMSVHGTKQVDLVNALDIPKTTINGYVKGTSLPNMGNLQKLADYFNTLKSDLDLRFKKDADKHLPVYNQLTDIRKHKMIKMSNLDNKETMAQNIKYYLKQKGVSRHKLCDDLNIKYTTFCTWLQADAYPRIDKIEMMANYFNISKANLVEDKDAIKNDITTIYNQLHEKRQAKVYNYAREQLKKVVDMFSTNLKYLRKKYNMEQLELAYKLGRKSGSTISEWEKGSYTPKIKVLAQIADIFHVDLDDLMNKDLTNSQTKVDKDSLVEQIAETSSLLHISRQARVYNYAREQLDEQLNEKSSIYVVGTSAAGEPIEYGDFDSEMIQTDVPAKADKAIHIKGDSMEPKIASNSIIFYHEQPTLEIGEIGIFEINGSAVTCKKYYVDYESKKIILKSINPKYEPMYFARDQVRILGKVVF</sequence>
<protein>
    <submittedName>
        <fullName evidence="5">Helix-turn-helix domain-containing protein</fullName>
    </submittedName>
</protein>
<dbReference type="CDD" id="cd06529">
    <property type="entry name" value="S24_LexA-like"/>
    <property type="match status" value="1"/>
</dbReference>
<organism evidence="5 6">
    <name type="scientific">Lactobacillus iners</name>
    <dbReference type="NCBI Taxonomy" id="147802"/>
    <lineage>
        <taxon>Bacteria</taxon>
        <taxon>Bacillati</taxon>
        <taxon>Bacillota</taxon>
        <taxon>Bacilli</taxon>
        <taxon>Lactobacillales</taxon>
        <taxon>Lactobacillaceae</taxon>
        <taxon>Lactobacillus</taxon>
    </lineage>
</organism>
<feature type="domain" description="HTH cro/C1-type" evidence="4">
    <location>
        <begin position="115"/>
        <end position="169"/>
    </location>
</feature>
<keyword evidence="1" id="KW-0805">Transcription regulation</keyword>
<evidence type="ECO:0000313" key="5">
    <source>
        <dbReference type="EMBL" id="QIH23371.1"/>
    </source>
</evidence>
<dbReference type="InterPro" id="IPR010982">
    <property type="entry name" value="Lambda_DNA-bd_dom_sf"/>
</dbReference>
<evidence type="ECO:0000256" key="2">
    <source>
        <dbReference type="ARBA" id="ARBA00023125"/>
    </source>
</evidence>